<dbReference type="EMBL" id="DF974489">
    <property type="protein sequence ID" value="GAU48899.1"/>
    <property type="molecule type" value="Genomic_DNA"/>
</dbReference>
<dbReference type="Pfam" id="PF00078">
    <property type="entry name" value="RVT_1"/>
    <property type="match status" value="1"/>
</dbReference>
<evidence type="ECO:0000313" key="2">
    <source>
        <dbReference type="EMBL" id="GAU48899.1"/>
    </source>
</evidence>
<dbReference type="PANTHER" id="PTHR33116">
    <property type="entry name" value="REVERSE TRANSCRIPTASE ZINC-BINDING DOMAIN-CONTAINING PROTEIN-RELATED-RELATED"/>
    <property type="match status" value="1"/>
</dbReference>
<dbReference type="InterPro" id="IPR043502">
    <property type="entry name" value="DNA/RNA_pol_sf"/>
</dbReference>
<evidence type="ECO:0000313" key="3">
    <source>
        <dbReference type="Proteomes" id="UP000242715"/>
    </source>
</evidence>
<proteinExistence type="predicted"/>
<reference evidence="3" key="1">
    <citation type="journal article" date="2017" name="Front. Plant Sci.">
        <title>Climate Clever Clovers: New Paradigm to Reduce the Environmental Footprint of Ruminants by Breeding Low Methanogenic Forages Utilizing Haplotype Variation.</title>
        <authorList>
            <person name="Kaur P."/>
            <person name="Appels R."/>
            <person name="Bayer P.E."/>
            <person name="Keeble-Gagnere G."/>
            <person name="Wang J."/>
            <person name="Hirakawa H."/>
            <person name="Shirasawa K."/>
            <person name="Vercoe P."/>
            <person name="Stefanova K."/>
            <person name="Durmic Z."/>
            <person name="Nichols P."/>
            <person name="Revell C."/>
            <person name="Isobe S.N."/>
            <person name="Edwards D."/>
            <person name="Erskine W."/>
        </authorList>
    </citation>
    <scope>NUCLEOTIDE SEQUENCE [LARGE SCALE GENOMIC DNA]</scope>
    <source>
        <strain evidence="3">cv. Daliak</strain>
    </source>
</reference>
<gene>
    <name evidence="2" type="ORF">TSUD_98900</name>
</gene>
<dbReference type="Proteomes" id="UP000242715">
    <property type="component" value="Unassembled WGS sequence"/>
</dbReference>
<accession>A0A2Z6PPL3</accession>
<dbReference type="AlphaFoldDB" id="A0A2Z6PPL3"/>
<protein>
    <recommendedName>
        <fullName evidence="1">Reverse transcriptase domain-containing protein</fullName>
    </recommendedName>
</protein>
<dbReference type="CDD" id="cd01650">
    <property type="entry name" value="RT_nLTR_like"/>
    <property type="match status" value="1"/>
</dbReference>
<dbReference type="PROSITE" id="PS50878">
    <property type="entry name" value="RT_POL"/>
    <property type="match status" value="1"/>
</dbReference>
<organism evidence="2 3">
    <name type="scientific">Trifolium subterraneum</name>
    <name type="common">Subterranean clover</name>
    <dbReference type="NCBI Taxonomy" id="3900"/>
    <lineage>
        <taxon>Eukaryota</taxon>
        <taxon>Viridiplantae</taxon>
        <taxon>Streptophyta</taxon>
        <taxon>Embryophyta</taxon>
        <taxon>Tracheophyta</taxon>
        <taxon>Spermatophyta</taxon>
        <taxon>Magnoliopsida</taxon>
        <taxon>eudicotyledons</taxon>
        <taxon>Gunneridae</taxon>
        <taxon>Pentapetalae</taxon>
        <taxon>rosids</taxon>
        <taxon>fabids</taxon>
        <taxon>Fabales</taxon>
        <taxon>Fabaceae</taxon>
        <taxon>Papilionoideae</taxon>
        <taxon>50 kb inversion clade</taxon>
        <taxon>NPAAA clade</taxon>
        <taxon>Hologalegina</taxon>
        <taxon>IRL clade</taxon>
        <taxon>Trifolieae</taxon>
        <taxon>Trifolium</taxon>
    </lineage>
</organism>
<dbReference type="InterPro" id="IPR000477">
    <property type="entry name" value="RT_dom"/>
</dbReference>
<name>A0A2Z6PPL3_TRISU</name>
<dbReference type="PANTHER" id="PTHR33116:SF78">
    <property type="entry name" value="OS12G0587133 PROTEIN"/>
    <property type="match status" value="1"/>
</dbReference>
<dbReference type="SUPFAM" id="SSF56672">
    <property type="entry name" value="DNA/RNA polymerases"/>
    <property type="match status" value="1"/>
</dbReference>
<dbReference type="OrthoDB" id="1932527at2759"/>
<evidence type="ECO:0000259" key="1">
    <source>
        <dbReference type="PROSITE" id="PS50878"/>
    </source>
</evidence>
<feature type="domain" description="Reverse transcriptase" evidence="1">
    <location>
        <begin position="85"/>
        <end position="339"/>
    </location>
</feature>
<keyword evidence="3" id="KW-1185">Reference proteome</keyword>
<sequence length="673" mass="76279">MWCCLSRLLWLREGDANSKFFHSVLSNRRRRNAISSIVVDGVRVEGVQPIRQAVFSHFSSQFKACDMVRPGNSELKDDVMRFMSEFHRNGKLAKGINSTFITLIPKVLANRLRLVVGSVISETQSAFVKDRQILDGILLANEVVDEAKNYKKELLLFKVDFEKAYDSVDWEYLDSVMSHMSFPYLWRKWIRECVGTATASVLVNGSPTAEFPLERGLRQGDPLSPFLFLLAPEGFNVMMKAMVQASIFTGYNIGSNHPVVVSHRQFADDTLILGVKSWANVCALWAVLVLFEAVSGLKVNFNKSMLTGINVADSWLAEAASVLSCTVGKVPFSYLDLPIGGNPRRLSFWEPLLNRFRSKLSGWKSRFLSFGGRLILIKYVLSSLPVYALSFFKAPSGIISSFESLLNNFFWGGCEDRRKIPWVSWSKVCVSKEHGGLGVRRVREFNIALLGKWCWGMLVHRDGLWYRGLAARYSEEAGRLLVGGRRGSLWWREVARIRDGPADPGRGWFADGVVRRVGCGVDTFFWTDTWLGGIPFSVRFRRLFELSSFHRVSVADMCAHGWEDGGAAWQWRHKWIWKHDASGGYSVSSAYQLLTTTEILDEVATSDLIWHNRVPLKVSVLAWRLSETVSQLTTYSFPALFSPPFGVQFDLGLASLWLTRNCYRTIWFSSHML</sequence>